<name>A0AAE1T4B8_9LAMI</name>
<dbReference type="EMBL" id="JACGWL010000923">
    <property type="protein sequence ID" value="KAK4381230.1"/>
    <property type="molecule type" value="Genomic_DNA"/>
</dbReference>
<dbReference type="InterPro" id="IPR001509">
    <property type="entry name" value="Epimerase_deHydtase"/>
</dbReference>
<organism evidence="5 6">
    <name type="scientific">Sesamum angolense</name>
    <dbReference type="NCBI Taxonomy" id="2727404"/>
    <lineage>
        <taxon>Eukaryota</taxon>
        <taxon>Viridiplantae</taxon>
        <taxon>Streptophyta</taxon>
        <taxon>Embryophyta</taxon>
        <taxon>Tracheophyta</taxon>
        <taxon>Spermatophyta</taxon>
        <taxon>Magnoliopsida</taxon>
        <taxon>eudicotyledons</taxon>
        <taxon>Gunneridae</taxon>
        <taxon>Pentapetalae</taxon>
        <taxon>asterids</taxon>
        <taxon>lamiids</taxon>
        <taxon>Lamiales</taxon>
        <taxon>Pedaliaceae</taxon>
        <taxon>Sesamum</taxon>
    </lineage>
</organism>
<evidence type="ECO:0000256" key="2">
    <source>
        <dbReference type="ARBA" id="ARBA00023027"/>
    </source>
</evidence>
<keyword evidence="6" id="KW-1185">Reference proteome</keyword>
<evidence type="ECO:0000256" key="3">
    <source>
        <dbReference type="ARBA" id="ARBA00023235"/>
    </source>
</evidence>
<evidence type="ECO:0000313" key="5">
    <source>
        <dbReference type="EMBL" id="KAK4381230.1"/>
    </source>
</evidence>
<reference evidence="5" key="2">
    <citation type="journal article" date="2024" name="Plant">
        <title>Genomic evolution and insights into agronomic trait innovations of Sesamum species.</title>
        <authorList>
            <person name="Miao H."/>
            <person name="Wang L."/>
            <person name="Qu L."/>
            <person name="Liu H."/>
            <person name="Sun Y."/>
            <person name="Le M."/>
            <person name="Wang Q."/>
            <person name="Wei S."/>
            <person name="Zheng Y."/>
            <person name="Lin W."/>
            <person name="Duan Y."/>
            <person name="Cao H."/>
            <person name="Xiong S."/>
            <person name="Wang X."/>
            <person name="Wei L."/>
            <person name="Li C."/>
            <person name="Ma Q."/>
            <person name="Ju M."/>
            <person name="Zhao R."/>
            <person name="Li G."/>
            <person name="Mu C."/>
            <person name="Tian Q."/>
            <person name="Mei H."/>
            <person name="Zhang T."/>
            <person name="Gao T."/>
            <person name="Zhang H."/>
        </authorList>
    </citation>
    <scope>NUCLEOTIDE SEQUENCE</scope>
    <source>
        <strain evidence="5">K16</strain>
    </source>
</reference>
<dbReference type="InterPro" id="IPR036291">
    <property type="entry name" value="NAD(P)-bd_dom_sf"/>
</dbReference>
<dbReference type="SUPFAM" id="SSF51735">
    <property type="entry name" value="NAD(P)-binding Rossmann-fold domains"/>
    <property type="match status" value="1"/>
</dbReference>
<reference evidence="5" key="1">
    <citation type="submission" date="2020-06" db="EMBL/GenBank/DDBJ databases">
        <authorList>
            <person name="Li T."/>
            <person name="Hu X."/>
            <person name="Zhang T."/>
            <person name="Song X."/>
            <person name="Zhang H."/>
            <person name="Dai N."/>
            <person name="Sheng W."/>
            <person name="Hou X."/>
            <person name="Wei L."/>
        </authorList>
    </citation>
    <scope>NUCLEOTIDE SEQUENCE</scope>
    <source>
        <strain evidence="5">K16</strain>
        <tissue evidence="5">Leaf</tissue>
    </source>
</reference>
<evidence type="ECO:0000313" key="6">
    <source>
        <dbReference type="Proteomes" id="UP001289374"/>
    </source>
</evidence>
<sequence>MGATSLPMVNLAQKLRKTLKQLLLLFQQSITGSAGDTNYGAYTCENLEREPYWLSQKLRISNTGAGGFIASHIARRLKNEVHFIIASDWKKNKLMTEDMLTHEFHLVDLMMDYCLQVTKGVDHVFNLAADMGGMGFIQSNHSVIMYNNTVISFNTIEAARINGVKRYTDMSGGVPFFYRCVCTKREHYEA</sequence>
<evidence type="ECO:0000259" key="4">
    <source>
        <dbReference type="Pfam" id="PF01370"/>
    </source>
</evidence>
<evidence type="ECO:0000256" key="1">
    <source>
        <dbReference type="ARBA" id="ARBA00007637"/>
    </source>
</evidence>
<comment type="similarity">
    <text evidence="1">Belongs to the NAD(P)-dependent epimerase/dehydratase family.</text>
</comment>
<dbReference type="Pfam" id="PF01370">
    <property type="entry name" value="Epimerase"/>
    <property type="match status" value="1"/>
</dbReference>
<dbReference type="PANTHER" id="PTHR43574">
    <property type="entry name" value="EPIMERASE-RELATED"/>
    <property type="match status" value="1"/>
</dbReference>
<dbReference type="Gene3D" id="3.90.25.10">
    <property type="entry name" value="UDP-galactose 4-epimerase, domain 1"/>
    <property type="match status" value="1"/>
</dbReference>
<accession>A0AAE1T4B8</accession>
<keyword evidence="3" id="KW-0413">Isomerase</keyword>
<keyword evidence="2" id="KW-0520">NAD</keyword>
<dbReference type="Proteomes" id="UP001289374">
    <property type="component" value="Unassembled WGS sequence"/>
</dbReference>
<dbReference type="GO" id="GO:0016853">
    <property type="term" value="F:isomerase activity"/>
    <property type="evidence" value="ECO:0007669"/>
    <property type="project" value="UniProtKB-KW"/>
</dbReference>
<dbReference type="AlphaFoldDB" id="A0AAE1T4B8"/>
<proteinExistence type="inferred from homology"/>
<protein>
    <submittedName>
        <fullName evidence="5">GDP-mannose 3,5-epimerase 1</fullName>
    </submittedName>
</protein>
<gene>
    <name evidence="5" type="ORF">Sango_2988500</name>
</gene>
<dbReference type="Gene3D" id="3.40.50.720">
    <property type="entry name" value="NAD(P)-binding Rossmann-like Domain"/>
    <property type="match status" value="1"/>
</dbReference>
<feature type="domain" description="NAD-dependent epimerase/dehydratase" evidence="4">
    <location>
        <begin position="63"/>
        <end position="171"/>
    </location>
</feature>
<comment type="caution">
    <text evidence="5">The sequence shown here is derived from an EMBL/GenBank/DDBJ whole genome shotgun (WGS) entry which is preliminary data.</text>
</comment>